<keyword evidence="3" id="KW-1185">Reference proteome</keyword>
<dbReference type="AlphaFoldDB" id="Q4N0X7"/>
<evidence type="ECO:0000313" key="3">
    <source>
        <dbReference type="Proteomes" id="UP000001949"/>
    </source>
</evidence>
<gene>
    <name evidence="2" type="ordered locus">TP03_0169</name>
</gene>
<dbReference type="eggNOG" id="ENOG502TN73">
    <property type="taxonomic scope" value="Eukaryota"/>
</dbReference>
<dbReference type="GeneID" id="3500106"/>
<sequence length="239" mass="28193">MSWELLGSRLHIDQVDLWNQVGKLLEESALQTGQKDCEVTSEYYVWLISRILEEVKKKPSRDSKAVQTEEDSSDPEIECLMKELEMENKILEECYEQIPGPGNYYKEEDLIIKVCCEGDSIIWENTENLIKLMKFREDKCVKKCLSLLKKRNDLYRKIIAAQYLSIVSLKHIHSKNKNKEFERPKFKATEEIVKLEKRIEDLKGQNQNLSSRLELYKSEIEKFYPKNNSSSQNEENFNL</sequence>
<comment type="caution">
    <text evidence="2">The sequence shown here is derived from an EMBL/GenBank/DDBJ whole genome shotgun (WGS) entry which is preliminary data.</text>
</comment>
<protein>
    <submittedName>
        <fullName evidence="2">Uncharacterized protein</fullName>
    </submittedName>
</protein>
<dbReference type="EMBL" id="AAGK01000005">
    <property type="protein sequence ID" value="EAN30904.1"/>
    <property type="molecule type" value="Genomic_DNA"/>
</dbReference>
<reference evidence="2 3" key="1">
    <citation type="journal article" date="2005" name="Science">
        <title>Genome sequence of Theileria parva, a bovine pathogen that transforms lymphocytes.</title>
        <authorList>
            <person name="Gardner M.J."/>
            <person name="Bishop R."/>
            <person name="Shah T."/>
            <person name="de Villiers E.P."/>
            <person name="Carlton J.M."/>
            <person name="Hall N."/>
            <person name="Ren Q."/>
            <person name="Paulsen I.T."/>
            <person name="Pain A."/>
            <person name="Berriman M."/>
            <person name="Wilson R.J.M."/>
            <person name="Sato S."/>
            <person name="Ralph S.A."/>
            <person name="Mann D.J."/>
            <person name="Xiong Z."/>
            <person name="Shallom S.J."/>
            <person name="Weidman J."/>
            <person name="Jiang L."/>
            <person name="Lynn J."/>
            <person name="Weaver B."/>
            <person name="Shoaibi A."/>
            <person name="Domingo A.R."/>
            <person name="Wasawo D."/>
            <person name="Crabtree J."/>
            <person name="Wortman J.R."/>
            <person name="Haas B."/>
            <person name="Angiuoli S.V."/>
            <person name="Creasy T.H."/>
            <person name="Lu C."/>
            <person name="Suh B."/>
            <person name="Silva J.C."/>
            <person name="Utterback T.R."/>
            <person name="Feldblyum T.V."/>
            <person name="Pertea M."/>
            <person name="Allen J."/>
            <person name="Nierman W.C."/>
            <person name="Taracha E.L.N."/>
            <person name="Salzberg S.L."/>
            <person name="White O.R."/>
            <person name="Fitzhugh H.A."/>
            <person name="Morzaria S."/>
            <person name="Venter J.C."/>
            <person name="Fraser C.M."/>
            <person name="Nene V."/>
        </authorList>
    </citation>
    <scope>NUCLEOTIDE SEQUENCE [LARGE SCALE GENOMIC DNA]</scope>
    <source>
        <strain evidence="2 3">Muguga</strain>
    </source>
</reference>
<proteinExistence type="predicted"/>
<dbReference type="RefSeq" id="XP_763187.1">
    <property type="nucleotide sequence ID" value="XM_758094.1"/>
</dbReference>
<dbReference type="OMA" id="MKFREDK"/>
<dbReference type="Proteomes" id="UP000001949">
    <property type="component" value="Unassembled WGS sequence"/>
</dbReference>
<accession>Q4N0X7</accession>
<dbReference type="VEuPathDB" id="PiroplasmaDB:TpMuguga_03g00169"/>
<organism evidence="2 3">
    <name type="scientific">Theileria parva</name>
    <name type="common">East coast fever infection agent</name>
    <dbReference type="NCBI Taxonomy" id="5875"/>
    <lineage>
        <taxon>Eukaryota</taxon>
        <taxon>Sar</taxon>
        <taxon>Alveolata</taxon>
        <taxon>Apicomplexa</taxon>
        <taxon>Aconoidasida</taxon>
        <taxon>Piroplasmida</taxon>
        <taxon>Theileriidae</taxon>
        <taxon>Theileria</taxon>
    </lineage>
</organism>
<evidence type="ECO:0000313" key="2">
    <source>
        <dbReference type="EMBL" id="EAN30904.1"/>
    </source>
</evidence>
<dbReference type="KEGG" id="tpv:TP03_0169"/>
<keyword evidence="1" id="KW-0175">Coiled coil</keyword>
<name>Q4N0X7_THEPA</name>
<evidence type="ECO:0000256" key="1">
    <source>
        <dbReference type="SAM" id="Coils"/>
    </source>
</evidence>
<feature type="coiled-coil region" evidence="1">
    <location>
        <begin position="185"/>
        <end position="219"/>
    </location>
</feature>
<dbReference type="InParanoid" id="Q4N0X7"/>